<evidence type="ECO:0000256" key="3">
    <source>
        <dbReference type="ARBA" id="ARBA00022989"/>
    </source>
</evidence>
<dbReference type="AlphaFoldDB" id="A0A4Y7KZ43"/>
<evidence type="ECO:0000256" key="2">
    <source>
        <dbReference type="ARBA" id="ARBA00022692"/>
    </source>
</evidence>
<dbReference type="InterPro" id="IPR044839">
    <property type="entry name" value="NDR1-like"/>
</dbReference>
<evidence type="ECO:0000256" key="4">
    <source>
        <dbReference type="ARBA" id="ARBA00023136"/>
    </source>
</evidence>
<dbReference type="Pfam" id="PF03168">
    <property type="entry name" value="LEA_2"/>
    <property type="match status" value="1"/>
</dbReference>
<feature type="transmembrane region" description="Helical" evidence="6">
    <location>
        <begin position="30"/>
        <end position="53"/>
    </location>
</feature>
<proteinExistence type="predicted"/>
<feature type="region of interest" description="Disordered" evidence="5">
    <location>
        <begin position="1"/>
        <end position="24"/>
    </location>
</feature>
<evidence type="ECO:0000256" key="5">
    <source>
        <dbReference type="SAM" id="MobiDB-lite"/>
    </source>
</evidence>
<dbReference type="OMA" id="DNHMSAT"/>
<dbReference type="Gene3D" id="2.60.40.1820">
    <property type="match status" value="1"/>
</dbReference>
<dbReference type="EMBL" id="CM010723">
    <property type="protein sequence ID" value="RZC77215.1"/>
    <property type="molecule type" value="Genomic_DNA"/>
</dbReference>
<evidence type="ECO:0000259" key="7">
    <source>
        <dbReference type="Pfam" id="PF03168"/>
    </source>
</evidence>
<dbReference type="GO" id="GO:0098542">
    <property type="term" value="P:defense response to other organism"/>
    <property type="evidence" value="ECO:0007669"/>
    <property type="project" value="InterPro"/>
</dbReference>
<organism evidence="8 9">
    <name type="scientific">Papaver somniferum</name>
    <name type="common">Opium poppy</name>
    <dbReference type="NCBI Taxonomy" id="3469"/>
    <lineage>
        <taxon>Eukaryota</taxon>
        <taxon>Viridiplantae</taxon>
        <taxon>Streptophyta</taxon>
        <taxon>Embryophyta</taxon>
        <taxon>Tracheophyta</taxon>
        <taxon>Spermatophyta</taxon>
        <taxon>Magnoliopsida</taxon>
        <taxon>Ranunculales</taxon>
        <taxon>Papaveraceae</taxon>
        <taxon>Papaveroideae</taxon>
        <taxon>Papaver</taxon>
    </lineage>
</organism>
<keyword evidence="2 6" id="KW-0812">Transmembrane</keyword>
<dbReference type="GO" id="GO:0005886">
    <property type="term" value="C:plasma membrane"/>
    <property type="evidence" value="ECO:0007669"/>
    <property type="project" value="TreeGrafter"/>
</dbReference>
<name>A0A4Y7KZ43_PAPSO</name>
<dbReference type="Proteomes" id="UP000316621">
    <property type="component" value="Chromosome 9"/>
</dbReference>
<evidence type="ECO:0000256" key="1">
    <source>
        <dbReference type="ARBA" id="ARBA00004167"/>
    </source>
</evidence>
<dbReference type="PANTHER" id="PTHR31234">
    <property type="entry name" value="LATE EMBRYOGENESIS ABUNDANT (LEA) HYDROXYPROLINE-RICH GLYCOPROTEIN FAMILY"/>
    <property type="match status" value="1"/>
</dbReference>
<sequence>MVRQTGVANGTLPTTVPDVHKQPRPRPRRCIAITILTLIALLGLAVLISWLAVRPRRLVYTIEDGKVKDFNLHNNHLNSTFDFIIKAYNPNNKVSLYYDSVEVIVSYDDQTIAFDVVEPFYQPSSNVTKFEVKPMAKSVSLLGSVAKDLKFEKSSGQVEIDVRLKAKIRFKLGIWKSSHYSLRVSCSSVVVHLHSSKSFERTSCDVDT</sequence>
<gene>
    <name evidence="8" type="ORF">C5167_001409</name>
</gene>
<evidence type="ECO:0000313" key="9">
    <source>
        <dbReference type="Proteomes" id="UP000316621"/>
    </source>
</evidence>
<dbReference type="InterPro" id="IPR004864">
    <property type="entry name" value="LEA_2"/>
</dbReference>
<reference evidence="8 9" key="1">
    <citation type="journal article" date="2018" name="Science">
        <title>The opium poppy genome and morphinan production.</title>
        <authorList>
            <person name="Guo L."/>
            <person name="Winzer T."/>
            <person name="Yang X."/>
            <person name="Li Y."/>
            <person name="Ning Z."/>
            <person name="He Z."/>
            <person name="Teodor R."/>
            <person name="Lu Y."/>
            <person name="Bowser T.A."/>
            <person name="Graham I.A."/>
            <person name="Ye K."/>
        </authorList>
    </citation>
    <scope>NUCLEOTIDE SEQUENCE [LARGE SCALE GENOMIC DNA]</scope>
    <source>
        <strain evidence="9">cv. HN1</strain>
        <tissue evidence="8">Leaves</tissue>
    </source>
</reference>
<evidence type="ECO:0000313" key="8">
    <source>
        <dbReference type="EMBL" id="RZC77215.1"/>
    </source>
</evidence>
<comment type="subcellular location">
    <subcellularLocation>
        <location evidence="1">Membrane</location>
        <topology evidence="1">Single-pass membrane protein</topology>
    </subcellularLocation>
</comment>
<keyword evidence="4 6" id="KW-0472">Membrane</keyword>
<dbReference type="PANTHER" id="PTHR31234:SF39">
    <property type="entry name" value="HARPIN-INDUCED PROTEIN 1 CONTAINING PROTEIN, EXPRESSED"/>
    <property type="match status" value="1"/>
</dbReference>
<feature type="domain" description="Late embryogenesis abundant protein LEA-2 subgroup" evidence="7">
    <location>
        <begin position="86"/>
        <end position="186"/>
    </location>
</feature>
<dbReference type="Gramene" id="RZC77215">
    <property type="protein sequence ID" value="RZC77215"/>
    <property type="gene ID" value="C5167_001409"/>
</dbReference>
<dbReference type="OrthoDB" id="669838at2759"/>
<keyword evidence="3 6" id="KW-1133">Transmembrane helix</keyword>
<accession>A0A4Y7KZ43</accession>
<keyword evidence="9" id="KW-1185">Reference proteome</keyword>
<evidence type="ECO:0000256" key="6">
    <source>
        <dbReference type="SAM" id="Phobius"/>
    </source>
</evidence>
<feature type="compositionally biased region" description="Polar residues" evidence="5">
    <location>
        <begin position="1"/>
        <end position="14"/>
    </location>
</feature>
<protein>
    <recommendedName>
        <fullName evidence="7">Late embryogenesis abundant protein LEA-2 subgroup domain-containing protein</fullName>
    </recommendedName>
</protein>